<feature type="transmembrane region" description="Helical" evidence="9">
    <location>
        <begin position="139"/>
        <end position="159"/>
    </location>
</feature>
<proteinExistence type="inferred from homology"/>
<dbReference type="InterPro" id="IPR052157">
    <property type="entry name" value="BCAA_transport_permease"/>
</dbReference>
<feature type="transmembrane region" description="Helical" evidence="9">
    <location>
        <begin position="89"/>
        <end position="112"/>
    </location>
</feature>
<protein>
    <submittedName>
        <fullName evidence="10">High-affinity branched-chain amino acid transport system permease protein LivH (TC 3.A.1.4.1)</fullName>
    </submittedName>
</protein>
<evidence type="ECO:0000256" key="9">
    <source>
        <dbReference type="SAM" id="Phobius"/>
    </source>
</evidence>
<dbReference type="CDD" id="cd06582">
    <property type="entry name" value="TM_PBP1_LivH_like"/>
    <property type="match status" value="1"/>
</dbReference>
<reference evidence="10" key="1">
    <citation type="submission" date="2016-04" db="EMBL/GenBank/DDBJ databases">
        <authorList>
            <person name="Evans L.H."/>
            <person name="Alamgir A."/>
            <person name="Owens N."/>
            <person name="Weber N.D."/>
            <person name="Virtaneva K."/>
            <person name="Barbian K."/>
            <person name="Babar A."/>
            <person name="Rosenke K."/>
        </authorList>
    </citation>
    <scope>NUCLEOTIDE SEQUENCE</scope>
    <source>
        <strain evidence="10">Nono1</strain>
    </source>
</reference>
<evidence type="ECO:0000256" key="3">
    <source>
        <dbReference type="ARBA" id="ARBA00022475"/>
    </source>
</evidence>
<organism evidence="10">
    <name type="scientific">Nonomuraea gerenzanensis</name>
    <dbReference type="NCBI Taxonomy" id="93944"/>
    <lineage>
        <taxon>Bacteria</taxon>
        <taxon>Bacillati</taxon>
        <taxon>Actinomycetota</taxon>
        <taxon>Actinomycetes</taxon>
        <taxon>Streptosporangiales</taxon>
        <taxon>Streptosporangiaceae</taxon>
        <taxon>Nonomuraea</taxon>
    </lineage>
</organism>
<evidence type="ECO:0000313" key="10">
    <source>
        <dbReference type="EMBL" id="SBO98984.1"/>
    </source>
</evidence>
<dbReference type="GO" id="GO:0005886">
    <property type="term" value="C:plasma membrane"/>
    <property type="evidence" value="ECO:0007669"/>
    <property type="project" value="UniProtKB-SubCell"/>
</dbReference>
<comment type="subcellular location">
    <subcellularLocation>
        <location evidence="1">Cell membrane</location>
        <topology evidence="1">Multi-pass membrane protein</topology>
    </subcellularLocation>
</comment>
<evidence type="ECO:0000256" key="7">
    <source>
        <dbReference type="ARBA" id="ARBA00023136"/>
    </source>
</evidence>
<keyword evidence="2" id="KW-0813">Transport</keyword>
<keyword evidence="6 9" id="KW-1133">Transmembrane helix</keyword>
<dbReference type="EMBL" id="LT559118">
    <property type="protein sequence ID" value="SBO98984.1"/>
    <property type="molecule type" value="Genomic_DNA"/>
</dbReference>
<accession>A0A1M4EJP6</accession>
<feature type="transmembrane region" description="Helical" evidence="9">
    <location>
        <begin position="180"/>
        <end position="205"/>
    </location>
</feature>
<dbReference type="Pfam" id="PF02653">
    <property type="entry name" value="BPD_transp_2"/>
    <property type="match status" value="1"/>
</dbReference>
<gene>
    <name evidence="10" type="ORF">BN4615_P8500</name>
</gene>
<evidence type="ECO:0000256" key="4">
    <source>
        <dbReference type="ARBA" id="ARBA00022692"/>
    </source>
</evidence>
<keyword evidence="5" id="KW-0029">Amino-acid transport</keyword>
<feature type="transmembrane region" description="Helical" evidence="9">
    <location>
        <begin position="52"/>
        <end position="77"/>
    </location>
</feature>
<feature type="transmembrane region" description="Helical" evidence="9">
    <location>
        <begin position="12"/>
        <end position="32"/>
    </location>
</feature>
<dbReference type="PANTHER" id="PTHR11795:SF445">
    <property type="entry name" value="AMINO ACID ABC TRANSPORTER PERMEASE PROTEIN"/>
    <property type="match status" value="1"/>
</dbReference>
<evidence type="ECO:0000256" key="6">
    <source>
        <dbReference type="ARBA" id="ARBA00022989"/>
    </source>
</evidence>
<evidence type="ECO:0000256" key="5">
    <source>
        <dbReference type="ARBA" id="ARBA00022970"/>
    </source>
</evidence>
<dbReference type="GO" id="GO:0022857">
    <property type="term" value="F:transmembrane transporter activity"/>
    <property type="evidence" value="ECO:0007669"/>
    <property type="project" value="InterPro"/>
</dbReference>
<dbReference type="PANTHER" id="PTHR11795">
    <property type="entry name" value="BRANCHED-CHAIN AMINO ACID TRANSPORT SYSTEM PERMEASE PROTEIN LIVH"/>
    <property type="match status" value="1"/>
</dbReference>
<dbReference type="InterPro" id="IPR001851">
    <property type="entry name" value="ABC_transp_permease"/>
</dbReference>
<name>A0A1M4EJP6_9ACTN</name>
<feature type="transmembrane region" description="Helical" evidence="9">
    <location>
        <begin position="225"/>
        <end position="247"/>
    </location>
</feature>
<dbReference type="AlphaFoldDB" id="A0A1M4EJP6"/>
<feature type="transmembrane region" description="Helical" evidence="9">
    <location>
        <begin position="259"/>
        <end position="281"/>
    </location>
</feature>
<comment type="similarity">
    <text evidence="8">Belongs to the binding-protein-dependent transport system permease family. LivHM subfamily.</text>
</comment>
<keyword evidence="7 9" id="KW-0472">Membrane</keyword>
<evidence type="ECO:0000256" key="1">
    <source>
        <dbReference type="ARBA" id="ARBA00004651"/>
    </source>
</evidence>
<keyword evidence="4 9" id="KW-0812">Transmembrane</keyword>
<evidence type="ECO:0000256" key="2">
    <source>
        <dbReference type="ARBA" id="ARBA00022448"/>
    </source>
</evidence>
<keyword evidence="3" id="KW-1003">Cell membrane</keyword>
<sequence>MKGLLESVIRGLGNGSVYALLALGFVIIYKATRVISFAQPALMLAGGVAVSYLAALTGFYPAVLLAALLIAGVALVVERVSIRPMVGRPVFVVAIITLGIDVVLRVIVNGFIGRDVRQVGDPWGFTQVSLGPLVVQSRWLAMMLVTAVLVALLFAFFRYTRYGLAMRAAAFDQEIALAQGVSVGAVFALSWGLAGFLAAIAGMFVGTGQGIEQLTWVVALKALPAIIVGGLDSLGGAVAGGLIVGVVESLFQSYQGEFAPWLGQNFAVVSPYVVMLIVLMVRPYGLFGTREVERV</sequence>
<dbReference type="GO" id="GO:0006865">
    <property type="term" value="P:amino acid transport"/>
    <property type="evidence" value="ECO:0007669"/>
    <property type="project" value="UniProtKB-KW"/>
</dbReference>
<dbReference type="RefSeq" id="WP_225267706.1">
    <property type="nucleotide sequence ID" value="NZ_CP084058.1"/>
</dbReference>
<evidence type="ECO:0000256" key="8">
    <source>
        <dbReference type="ARBA" id="ARBA00037998"/>
    </source>
</evidence>